<dbReference type="EMBL" id="JAKTMA010000009">
    <property type="protein sequence ID" value="MCR0232417.1"/>
    <property type="molecule type" value="Genomic_DNA"/>
</dbReference>
<reference evidence="13" key="3">
    <citation type="journal article" date="2019" name="Nat. Med.">
        <title>A library of human gut bacterial isolates paired with longitudinal multiomics data enables mechanistic microbiome research.</title>
        <authorList>
            <person name="Poyet M."/>
            <person name="Groussin M."/>
            <person name="Gibbons S.M."/>
            <person name="Avila-Pacheco J."/>
            <person name="Jiang X."/>
            <person name="Kearney S.M."/>
            <person name="Perrotta A.R."/>
            <person name="Berdy B."/>
            <person name="Zhao S."/>
            <person name="Lieberman T.D."/>
            <person name="Swanson P.K."/>
            <person name="Smith M."/>
            <person name="Roesemann S."/>
            <person name="Alexander J.E."/>
            <person name="Rich S.A."/>
            <person name="Livny J."/>
            <person name="Vlamakis H."/>
            <person name="Clish C."/>
            <person name="Bullock K."/>
            <person name="Deik A."/>
            <person name="Scott J."/>
            <person name="Pierce K.A."/>
            <person name="Xavier R.J."/>
            <person name="Alm E.J."/>
        </authorList>
    </citation>
    <scope>NUCLEOTIDE SEQUENCE</scope>
    <source>
        <strain evidence="13">BIOML-A12</strain>
    </source>
</reference>
<dbReference type="SUPFAM" id="SSF54211">
    <property type="entry name" value="Ribosomal protein S5 domain 2-like"/>
    <property type="match status" value="1"/>
</dbReference>
<evidence type="ECO:0000313" key="14">
    <source>
        <dbReference type="EMBL" id="QJA01620.1"/>
    </source>
</evidence>
<comment type="similarity">
    <text evidence="1 8 9">Belongs to the universal ribosomal protein uS5 family.</text>
</comment>
<reference evidence="14 18" key="4">
    <citation type="submission" date="2020-02" db="EMBL/GenBank/DDBJ databases">
        <authorList>
            <person name="Kociolek L.K."/>
            <person name="Ozer E.A."/>
        </authorList>
    </citation>
    <scope>NUCLEOTIDE SEQUENCE [LARGE SCALE GENOMIC DNA]</scope>
    <source>
        <strain evidence="14 18">ATCC 14501</strain>
    </source>
</reference>
<dbReference type="HAMAP" id="MF_01307_B">
    <property type="entry name" value="Ribosomal_uS5_B"/>
    <property type="match status" value="1"/>
</dbReference>
<dbReference type="GeneID" id="61924643"/>
<dbReference type="Proteomes" id="UP000260025">
    <property type="component" value="Unassembled WGS sequence"/>
</dbReference>
<keyword evidence="5 8" id="KW-0687">Ribonucleoprotein</keyword>
<dbReference type="PANTHER" id="PTHR48277:SF1">
    <property type="entry name" value="MITOCHONDRIAL RIBOSOMAL PROTEIN S5"/>
    <property type="match status" value="1"/>
</dbReference>
<name>A0A099I5K5_CLOIN</name>
<dbReference type="GO" id="GO:0003735">
    <property type="term" value="F:structural constituent of ribosome"/>
    <property type="evidence" value="ECO:0007669"/>
    <property type="project" value="UniProtKB-UniRule"/>
</dbReference>
<evidence type="ECO:0000256" key="8">
    <source>
        <dbReference type="HAMAP-Rule" id="MF_01307"/>
    </source>
</evidence>
<evidence type="ECO:0000256" key="1">
    <source>
        <dbReference type="ARBA" id="ARBA00008945"/>
    </source>
</evidence>
<dbReference type="InterPro" id="IPR005712">
    <property type="entry name" value="Ribosomal_uS5_bac-type"/>
</dbReference>
<dbReference type="Pfam" id="PF03719">
    <property type="entry name" value="Ribosomal_S5_C"/>
    <property type="match status" value="1"/>
</dbReference>
<dbReference type="PANTHER" id="PTHR48277">
    <property type="entry name" value="MITOCHONDRIAL RIBOSOMAL PROTEIN S5"/>
    <property type="match status" value="1"/>
</dbReference>
<evidence type="ECO:0000259" key="10">
    <source>
        <dbReference type="PROSITE" id="PS50881"/>
    </source>
</evidence>
<dbReference type="EMBL" id="WWTN01000007">
    <property type="protein sequence ID" value="MZH55224.1"/>
    <property type="molecule type" value="Genomic_DNA"/>
</dbReference>
<reference evidence="11 16" key="1">
    <citation type="submission" date="2014-08" db="EMBL/GenBank/DDBJ databases">
        <title>Clostridium innocuum, an unnegligible vancomycin-resistant pathogen causing extra-intestinal infections.</title>
        <authorList>
            <person name="Feng Y."/>
            <person name="Chiu C.-H."/>
        </authorList>
    </citation>
    <scope>NUCLEOTIDE SEQUENCE [LARGE SCALE GENOMIC DNA]</scope>
    <source>
        <strain evidence="11 16">AN88</strain>
    </source>
</reference>
<evidence type="ECO:0000256" key="7">
    <source>
        <dbReference type="ARBA" id="ARBA00062000"/>
    </source>
</evidence>
<dbReference type="EMBL" id="CP048838">
    <property type="protein sequence ID" value="QJA01620.1"/>
    <property type="molecule type" value="Genomic_DNA"/>
</dbReference>
<dbReference type="Proteomes" id="UP000604383">
    <property type="component" value="Unassembled WGS sequence"/>
</dbReference>
<dbReference type="GO" id="GO:0015935">
    <property type="term" value="C:small ribosomal subunit"/>
    <property type="evidence" value="ECO:0007669"/>
    <property type="project" value="InterPro"/>
</dbReference>
<evidence type="ECO:0000313" key="11">
    <source>
        <dbReference type="EMBL" id="KGJ52960.1"/>
    </source>
</evidence>
<dbReference type="Gene3D" id="3.30.160.20">
    <property type="match status" value="1"/>
</dbReference>
<dbReference type="EMBL" id="JQIF01000049">
    <property type="protein sequence ID" value="KGJ52960.1"/>
    <property type="molecule type" value="Genomic_DNA"/>
</dbReference>
<gene>
    <name evidence="8 12" type="primary">rpsE</name>
    <name evidence="11" type="ORF">CIAN88_11745</name>
    <name evidence="15" type="ORF">DXA38_14055</name>
    <name evidence="14" type="ORF">G4D54_03860</name>
    <name evidence="13" type="ORF">GT664_05455</name>
    <name evidence="12" type="ORF">MKC95_06520</name>
</gene>
<evidence type="ECO:0000256" key="2">
    <source>
        <dbReference type="ARBA" id="ARBA00022730"/>
    </source>
</evidence>
<evidence type="ECO:0000313" key="17">
    <source>
        <dbReference type="Proteomes" id="UP000260025"/>
    </source>
</evidence>
<keyword evidence="4 8" id="KW-0689">Ribosomal protein</keyword>
<dbReference type="InterPro" id="IPR014721">
    <property type="entry name" value="Ribsml_uS5_D2-typ_fold_subgr"/>
</dbReference>
<comment type="function">
    <text evidence="8">Located at the back of the 30S subunit body where it stabilizes the conformation of the head with respect to the body.</text>
</comment>
<proteinExistence type="inferred from homology"/>
<dbReference type="SUPFAM" id="SSF54768">
    <property type="entry name" value="dsRNA-binding domain-like"/>
    <property type="match status" value="1"/>
</dbReference>
<dbReference type="GO" id="GO:0019843">
    <property type="term" value="F:rRNA binding"/>
    <property type="evidence" value="ECO:0007669"/>
    <property type="project" value="UniProtKB-UniRule"/>
</dbReference>
<evidence type="ECO:0000313" key="12">
    <source>
        <dbReference type="EMBL" id="MCR0232417.1"/>
    </source>
</evidence>
<comment type="domain">
    <text evidence="8">The N-terminal domain interacts with the head of the 30S subunit; the C-terminal domain interacts with the body and contacts protein S4. The interaction surface between S4 and S5 is involved in control of translational fidelity.</text>
</comment>
<protein>
    <recommendedName>
        <fullName evidence="6 8">Small ribosomal subunit protein uS5</fullName>
    </recommendedName>
</protein>
<dbReference type="FunFam" id="3.30.160.20:FF:000001">
    <property type="entry name" value="30S ribosomal protein S5"/>
    <property type="match status" value="1"/>
</dbReference>
<reference evidence="12" key="5">
    <citation type="journal article" date="2022" name="Clin. Infect. Dis.">
        <title>Association between Clostridium innocuum and antibiotic-associated diarrhea in adults and children: A cross-sectional study and comparative genomics analysis.</title>
        <authorList>
            <person name="Cherny K.E."/>
            <person name="Muscat E.B."/>
            <person name="Balaji A."/>
            <person name="Mukherjee J."/>
            <person name="Ozer E.A."/>
            <person name="Angarone M.P."/>
            <person name="Hauser A.R."/>
            <person name="Sichel J.S."/>
            <person name="Amponsah E."/>
            <person name="Kociolek L.K."/>
        </authorList>
    </citation>
    <scope>NUCLEOTIDE SEQUENCE</scope>
    <source>
        <strain evidence="12">NU1-AC-029v</strain>
    </source>
</reference>
<dbReference type="PROSITE" id="PS50881">
    <property type="entry name" value="S5_DSRBD"/>
    <property type="match status" value="1"/>
</dbReference>
<keyword evidence="3 8" id="KW-0694">RNA-binding</keyword>
<keyword evidence="2 8" id="KW-0699">rRNA-binding</keyword>
<accession>A0A099I5K5</accession>
<evidence type="ECO:0000256" key="3">
    <source>
        <dbReference type="ARBA" id="ARBA00022884"/>
    </source>
</evidence>
<dbReference type="NCBIfam" id="TIGR01021">
    <property type="entry name" value="rpsE_bact"/>
    <property type="match status" value="1"/>
</dbReference>
<dbReference type="InterPro" id="IPR020568">
    <property type="entry name" value="Ribosomal_Su5_D2-typ_SF"/>
</dbReference>
<dbReference type="PROSITE" id="PS00585">
    <property type="entry name" value="RIBOSOMAL_S5"/>
    <property type="match status" value="1"/>
</dbReference>
<dbReference type="GO" id="GO:0005737">
    <property type="term" value="C:cytoplasm"/>
    <property type="evidence" value="ECO:0007669"/>
    <property type="project" value="UniProtKB-ARBA"/>
</dbReference>
<evidence type="ECO:0000256" key="4">
    <source>
        <dbReference type="ARBA" id="ARBA00022980"/>
    </source>
</evidence>
<dbReference type="RefSeq" id="WP_002607433.1">
    <property type="nucleotide sequence ID" value="NZ_AP025565.1"/>
</dbReference>
<comment type="subunit">
    <text evidence="7 8">Part of the 30S ribosomal subunit. Contacts proteins S4 and S8.</text>
</comment>
<evidence type="ECO:0000256" key="5">
    <source>
        <dbReference type="ARBA" id="ARBA00023274"/>
    </source>
</evidence>
<dbReference type="Proteomes" id="UP001203972">
    <property type="component" value="Unassembled WGS sequence"/>
</dbReference>
<organism evidence="11 16">
    <name type="scientific">Clostridium innocuum</name>
    <dbReference type="NCBI Taxonomy" id="1522"/>
    <lineage>
        <taxon>Bacteria</taxon>
        <taxon>Bacillati</taxon>
        <taxon>Bacillota</taxon>
        <taxon>Clostridia</taxon>
        <taxon>Eubacteriales</taxon>
        <taxon>Clostridiaceae</taxon>
        <taxon>Clostridium</taxon>
    </lineage>
</organism>
<dbReference type="Gene3D" id="3.30.230.10">
    <property type="match status" value="1"/>
</dbReference>
<dbReference type="InterPro" id="IPR000851">
    <property type="entry name" value="Ribosomal_uS5"/>
</dbReference>
<dbReference type="AlphaFoldDB" id="A0A099I5K5"/>
<feature type="domain" description="S5 DRBM" evidence="10">
    <location>
        <begin position="15"/>
        <end position="78"/>
    </location>
</feature>
<sequence>MERRPRRNRDAEKEFEERVVTINRVTKVVKGGRRFRFAALVVIGDKKGRVGFGTGKANEVPDAIKKAIEDAKKNVFTVPVVGTTIPHAITGRYGAGEVFLRPASEGTGVIAGGPVRAVLELAGINDILSKCLGSRTPINMVRATISALKDLKTIEEVARLRGKKPEEIRG</sequence>
<dbReference type="GO" id="GO:0006412">
    <property type="term" value="P:translation"/>
    <property type="evidence" value="ECO:0007669"/>
    <property type="project" value="UniProtKB-UniRule"/>
</dbReference>
<dbReference type="InterPro" id="IPR013810">
    <property type="entry name" value="Ribosomal_uS5_N"/>
</dbReference>
<comment type="function">
    <text evidence="8">With S4 and S12 plays an important role in translational accuracy.</text>
</comment>
<dbReference type="FunFam" id="3.30.230.10:FF:000002">
    <property type="entry name" value="30S ribosomal protein S5"/>
    <property type="match status" value="1"/>
</dbReference>
<dbReference type="OrthoDB" id="9809045at2"/>
<evidence type="ECO:0000313" key="15">
    <source>
        <dbReference type="EMBL" id="RGC14294.1"/>
    </source>
</evidence>
<dbReference type="EMBL" id="QVEV01000022">
    <property type="protein sequence ID" value="RGC14294.1"/>
    <property type="molecule type" value="Genomic_DNA"/>
</dbReference>
<evidence type="ECO:0000313" key="18">
    <source>
        <dbReference type="Proteomes" id="UP000503330"/>
    </source>
</evidence>
<evidence type="ECO:0000256" key="6">
    <source>
        <dbReference type="ARBA" id="ARBA00035255"/>
    </source>
</evidence>
<dbReference type="Pfam" id="PF00333">
    <property type="entry name" value="Ribosomal_S5"/>
    <property type="match status" value="1"/>
</dbReference>
<evidence type="ECO:0000256" key="9">
    <source>
        <dbReference type="RuleBase" id="RU003823"/>
    </source>
</evidence>
<dbReference type="GO" id="GO:0042254">
    <property type="term" value="P:ribosome biogenesis"/>
    <property type="evidence" value="ECO:0007669"/>
    <property type="project" value="UniProtKB-ARBA"/>
</dbReference>
<dbReference type="Proteomes" id="UP000503330">
    <property type="component" value="Chromosome"/>
</dbReference>
<evidence type="ECO:0000313" key="13">
    <source>
        <dbReference type="EMBL" id="MZH55224.1"/>
    </source>
</evidence>
<dbReference type="InterPro" id="IPR005324">
    <property type="entry name" value="Ribosomal_uS5_C"/>
</dbReference>
<dbReference type="InterPro" id="IPR018192">
    <property type="entry name" value="Ribosomal_uS5_N_CS"/>
</dbReference>
<dbReference type="Proteomes" id="UP000030008">
    <property type="component" value="Unassembled WGS sequence"/>
</dbReference>
<evidence type="ECO:0000313" key="16">
    <source>
        <dbReference type="Proteomes" id="UP000030008"/>
    </source>
</evidence>
<reference evidence="15 17" key="2">
    <citation type="submission" date="2018-08" db="EMBL/GenBank/DDBJ databases">
        <title>A genome reference for cultivated species of the human gut microbiota.</title>
        <authorList>
            <person name="Zou Y."/>
            <person name="Xue W."/>
            <person name="Luo G."/>
        </authorList>
    </citation>
    <scope>NUCLEOTIDE SEQUENCE [LARGE SCALE GENOMIC DNA]</scope>
    <source>
        <strain evidence="15 17">OF01-2LB</strain>
    </source>
</reference>